<dbReference type="EMBL" id="SRJD01000002">
    <property type="protein sequence ID" value="TGA99970.1"/>
    <property type="molecule type" value="Genomic_DNA"/>
</dbReference>
<keyword evidence="11" id="KW-1185">Reference proteome</keyword>
<dbReference type="Proteomes" id="UP000298347">
    <property type="component" value="Unassembled WGS sequence"/>
</dbReference>
<keyword evidence="5 8" id="KW-1133">Transmembrane helix</keyword>
<dbReference type="GO" id="GO:0004713">
    <property type="term" value="F:protein tyrosine kinase activity"/>
    <property type="evidence" value="ECO:0007669"/>
    <property type="project" value="TreeGrafter"/>
</dbReference>
<evidence type="ECO:0000256" key="2">
    <source>
        <dbReference type="ARBA" id="ARBA00006683"/>
    </source>
</evidence>
<dbReference type="InterPro" id="IPR050445">
    <property type="entry name" value="Bact_polysacc_biosynth/exp"/>
</dbReference>
<comment type="similarity">
    <text evidence="2">Belongs to the CpsC/CapA family.</text>
</comment>
<dbReference type="RefSeq" id="WP_135347365.1">
    <property type="nucleotide sequence ID" value="NZ_SRJD01000002.1"/>
</dbReference>
<sequence length="253" mass="27834">MKKTVGLKEIYFILRKRLWLIAAITLIAGVMGVVITHYFMTPMYEATTRILVNQSNAQSLYGSNAVQTNVQLVTTYSELINDPSILNKVIQKLQLNLTASDLQGMLTVQTSQDSQIFSITTETGQPELSVRIVNGIAQVFKAQVRSMMKIDNVTLLSPATLSTSNEPVSPNLHKNVTIAMIIGLLFAVGLAFLIEYLDHTIKTEEDIEQRMGLPVVGVISHLPSNSHVVKRSMNSGTKMTKRQTASESGVKAL</sequence>
<dbReference type="OrthoDB" id="2360475at2"/>
<evidence type="ECO:0000313" key="11">
    <source>
        <dbReference type="Proteomes" id="UP000298347"/>
    </source>
</evidence>
<proteinExistence type="inferred from homology"/>
<keyword evidence="3" id="KW-1003">Cell membrane</keyword>
<dbReference type="Pfam" id="PF02706">
    <property type="entry name" value="Wzz"/>
    <property type="match status" value="1"/>
</dbReference>
<evidence type="ECO:0000256" key="1">
    <source>
        <dbReference type="ARBA" id="ARBA00004651"/>
    </source>
</evidence>
<comment type="subcellular location">
    <subcellularLocation>
        <location evidence="1">Cell membrane</location>
        <topology evidence="1">Multi-pass membrane protein</topology>
    </subcellularLocation>
</comment>
<feature type="region of interest" description="Disordered" evidence="7">
    <location>
        <begin position="229"/>
        <end position="253"/>
    </location>
</feature>
<evidence type="ECO:0000256" key="3">
    <source>
        <dbReference type="ARBA" id="ARBA00022475"/>
    </source>
</evidence>
<evidence type="ECO:0000256" key="7">
    <source>
        <dbReference type="SAM" id="MobiDB-lite"/>
    </source>
</evidence>
<keyword evidence="4 8" id="KW-0812">Transmembrane</keyword>
<reference evidence="10 11" key="1">
    <citation type="journal article" date="2015" name="Int. J. Syst. Evol. Microbiol.">
        <title>Sporolactobacillus shoreae sp. nov. and Sporolactobacillus spathodeae sp. nov., two spore-forming lactic acid bacteria isolated from tree barks in Thailand.</title>
        <authorList>
            <person name="Thamacharoensuk T."/>
            <person name="Kitahara M."/>
            <person name="Ohkuma M."/>
            <person name="Thongchul N."/>
            <person name="Tanasupawat S."/>
        </authorList>
    </citation>
    <scope>NUCLEOTIDE SEQUENCE [LARGE SCALE GENOMIC DNA]</scope>
    <source>
        <strain evidence="10 11">BK92</strain>
    </source>
</reference>
<dbReference type="InterPro" id="IPR003856">
    <property type="entry name" value="LPS_length_determ_N"/>
</dbReference>
<comment type="caution">
    <text evidence="10">The sequence shown here is derived from an EMBL/GenBank/DDBJ whole genome shotgun (WGS) entry which is preliminary data.</text>
</comment>
<evidence type="ECO:0000313" key="10">
    <source>
        <dbReference type="EMBL" id="TGA99970.1"/>
    </source>
</evidence>
<evidence type="ECO:0000256" key="6">
    <source>
        <dbReference type="ARBA" id="ARBA00023136"/>
    </source>
</evidence>
<feature type="compositionally biased region" description="Polar residues" evidence="7">
    <location>
        <begin position="229"/>
        <end position="247"/>
    </location>
</feature>
<feature type="domain" description="Polysaccharide chain length determinant N-terminal" evidence="9">
    <location>
        <begin position="6"/>
        <end position="93"/>
    </location>
</feature>
<evidence type="ECO:0000256" key="4">
    <source>
        <dbReference type="ARBA" id="ARBA00022692"/>
    </source>
</evidence>
<evidence type="ECO:0000256" key="8">
    <source>
        <dbReference type="SAM" id="Phobius"/>
    </source>
</evidence>
<feature type="transmembrane region" description="Helical" evidence="8">
    <location>
        <begin position="176"/>
        <end position="194"/>
    </location>
</feature>
<keyword evidence="6 8" id="KW-0472">Membrane</keyword>
<feature type="transmembrane region" description="Helical" evidence="8">
    <location>
        <begin position="18"/>
        <end position="40"/>
    </location>
</feature>
<evidence type="ECO:0000259" key="9">
    <source>
        <dbReference type="Pfam" id="PF02706"/>
    </source>
</evidence>
<gene>
    <name evidence="10" type="ORF">E4665_03200</name>
</gene>
<dbReference type="PANTHER" id="PTHR32309:SF13">
    <property type="entry name" value="FERRIC ENTEROBACTIN TRANSPORT PROTEIN FEPE"/>
    <property type="match status" value="1"/>
</dbReference>
<accession>A0A4Z0GRJ7</accession>
<dbReference type="GO" id="GO:0005886">
    <property type="term" value="C:plasma membrane"/>
    <property type="evidence" value="ECO:0007669"/>
    <property type="project" value="UniProtKB-SubCell"/>
</dbReference>
<protein>
    <submittedName>
        <fullName evidence="10">Capsule biosynthesis protein</fullName>
    </submittedName>
</protein>
<name>A0A4Z0GRJ7_9BACL</name>
<dbReference type="PANTHER" id="PTHR32309">
    <property type="entry name" value="TYROSINE-PROTEIN KINASE"/>
    <property type="match status" value="1"/>
</dbReference>
<dbReference type="AlphaFoldDB" id="A0A4Z0GRJ7"/>
<evidence type="ECO:0000256" key="5">
    <source>
        <dbReference type="ARBA" id="ARBA00022989"/>
    </source>
</evidence>
<organism evidence="10 11">
    <name type="scientific">Sporolactobacillus shoreae</name>
    <dbReference type="NCBI Taxonomy" id="1465501"/>
    <lineage>
        <taxon>Bacteria</taxon>
        <taxon>Bacillati</taxon>
        <taxon>Bacillota</taxon>
        <taxon>Bacilli</taxon>
        <taxon>Bacillales</taxon>
        <taxon>Sporolactobacillaceae</taxon>
        <taxon>Sporolactobacillus</taxon>
    </lineage>
</organism>